<evidence type="ECO:0000256" key="18">
    <source>
        <dbReference type="ARBA" id="ARBA00023170"/>
    </source>
</evidence>
<dbReference type="InterPro" id="IPR008266">
    <property type="entry name" value="Tyr_kinase_AS"/>
</dbReference>
<feature type="signal peptide" evidence="31">
    <location>
        <begin position="1"/>
        <end position="23"/>
    </location>
</feature>
<keyword evidence="35" id="KW-1185">Reference proteome</keyword>
<keyword evidence="14 30" id="KW-1133">Transmembrane helix</keyword>
<evidence type="ECO:0000256" key="17">
    <source>
        <dbReference type="ARBA" id="ARBA00023157"/>
    </source>
</evidence>
<dbReference type="Gene3D" id="2.60.40.10">
    <property type="entry name" value="Immunoglobulins"/>
    <property type="match status" value="2"/>
</dbReference>
<dbReference type="InterPro" id="IPR036352">
    <property type="entry name" value="Semap_dom_sf"/>
</dbReference>
<evidence type="ECO:0000256" key="21">
    <source>
        <dbReference type="ARBA" id="ARBA00033031"/>
    </source>
</evidence>
<dbReference type="InterPro" id="IPR001245">
    <property type="entry name" value="Ser-Thr/Tyr_kinase_cat_dom"/>
</dbReference>
<keyword evidence="11" id="KW-0418">Kinase</keyword>
<feature type="disulfide bond" evidence="26">
    <location>
        <begin position="172"/>
        <end position="175"/>
    </location>
</feature>
<dbReference type="SUPFAM" id="SSF56112">
    <property type="entry name" value="Protein kinase-like (PK-like)"/>
    <property type="match status" value="1"/>
</dbReference>
<sequence length="1375" mass="153796">MLRNAPATSILIVIFGLVQNSLEQCEDAAQMSEMNLDRKYNLTSFTTDTPIQNFLQHKGYVYVGAVNKIYVLNENLTKVSEYRTGPVLDHGNCGSPCEGCLNEVSSLNGTWKDNVNMALLFEDFYDDQLISCGSVNQGTCQRHMLNPEKPWDISSDVYCLYSTPVKNITGSCPDCVVSELGSKILVTVKDRFVKFYVGNALSSSQSNLHSLSVRRQKETQDGFEFLTEHSYLDVLPQLRDSYPIRYVHTFENGNFIYFLTVQRESLDSPAYHTRIVRFCSSDPELRSYIEMPIVCMYTEKRRKRLADREYFNILQAAYVSKAGKTLAKELGFNETEDILYAVFAQSNSDSAEALNRSALCAMSINMINDFFDSGAEKHSQCLQHFYGRDNNQACIQKTYLKNVSHCSSPIEENRFEVTLPVQRLDLLMGQFNNVLLTSISVFIQGDLTIANLGTSEGRFIQVAVSRSSHAKPHVDIPLDAHPVSPAVVINETAKDNGYILVSTGMKILKVPLVGIGCEQHRSCSNCISTPAYMKCGWCNDHCSTKQDCSNEEWTQEICSPVVRKIFPVAAPFDGGTPLTICGWDLSFKKDNFGFKQASVRIGKSNCKIDGKNSKPNKLVCKLDQEVTSKYNISSSVSNGRKAVNFNTFSFVNPVIESITPSYGPQSGGTVLTLKGHYLNSGQYRNVYIGNEICTIRSVSYTAIECYTPKKKSNAYRIMLKIDNARRNASTLFTYRDDPAISKIHPTKSFLNGGSTITAYGINLNSVASPRMVIRLSEPNIQYNMTCIHRSSSEIICSSTPSLKWLNLTPPIVTQAFFILDGVISATFEFIFVNNPVFKPFDKPLVISMGNILEIMGDNIDSDAVKGEVLKVGNKSCEIIQSKSDFVSCAVSNDLIKSNSELKIELLQESSSIVIGKVKIQPNHNYTGIITGVLSCVILLLALLGVYLHIKKKKQLKDIGSERVLFDGRVHTPHLDRLVSARSVSPTTEMVSSESVDYRSTFPEDQFPNSTHSGSCRTAEYPHRDLSPIMSSGDSDIVSPLLQSYVHIDLSALSADLVKEIEHMVIGVDRLLVHFNKIIGRGHFGCVYHGTLLDTDGKKLHCAVKSLNRITDIEEVSQFLKEGIIMKDFSHPNVLSLLGICLPTEGSPLVVLPFMKHGDLRNFIRNESHNPTVKDLIGFGLQVAKGMEYLASKKFVHRDLAARNCMLDETFTVKVADFGLARDIYDKEYYSVHNKTGAKLPVKWMALESLQTQKFTTKSDVWSFGILLWELMTRGAPPYADVNSFDITVYLLQGRRLLQPEYCPDALFDVMLKCWHPKAELRPTFSELVSRISSMFSTFIGEHYVLINTTYVNIKCPALYPSLLQTEENTDFNLDT</sequence>
<feature type="binding site" evidence="25">
    <location>
        <begin position="1151"/>
        <end position="1154"/>
    </location>
    <ligand>
        <name>ATP</name>
        <dbReference type="ChEBI" id="CHEBI:30616"/>
    </ligand>
</feature>
<dbReference type="GO" id="GO:0007169">
    <property type="term" value="P:cell surface receptor protein tyrosine kinase signaling pathway"/>
    <property type="evidence" value="ECO:0007669"/>
    <property type="project" value="InterPro"/>
</dbReference>
<feature type="transmembrane region" description="Helical" evidence="30">
    <location>
        <begin position="925"/>
        <end position="947"/>
    </location>
</feature>
<comment type="caution">
    <text evidence="28">Lacks conserved residue(s) required for the propagation of feature annotation.</text>
</comment>
<keyword evidence="17 26" id="KW-1015">Disulfide bond</keyword>
<dbReference type="SUPFAM" id="SSF81296">
    <property type="entry name" value="E set domains"/>
    <property type="match status" value="3"/>
</dbReference>
<dbReference type="FunFam" id="3.30.200.20:FF:000188">
    <property type="entry name" value="Hepatocyte growth factor receptor"/>
    <property type="match status" value="1"/>
</dbReference>
<evidence type="ECO:0000256" key="27">
    <source>
        <dbReference type="PIRSR" id="PIRSR000617-4"/>
    </source>
</evidence>
<evidence type="ECO:0000256" key="10">
    <source>
        <dbReference type="ARBA" id="ARBA00022741"/>
    </source>
</evidence>
<evidence type="ECO:0000256" key="8">
    <source>
        <dbReference type="ARBA" id="ARBA00022729"/>
    </source>
</evidence>
<keyword evidence="6" id="KW-0808">Transferase</keyword>
<dbReference type="Pfam" id="PF01437">
    <property type="entry name" value="PSI"/>
    <property type="match status" value="1"/>
</dbReference>
<dbReference type="CDD" id="cd01179">
    <property type="entry name" value="IPT_plexin_repeat2"/>
    <property type="match status" value="1"/>
</dbReference>
<dbReference type="GO" id="GO:0010468">
    <property type="term" value="P:regulation of gene expression"/>
    <property type="evidence" value="ECO:0007669"/>
    <property type="project" value="UniProtKB-ARBA"/>
</dbReference>
<keyword evidence="19" id="KW-0325">Glycoprotein</keyword>
<keyword evidence="7 30" id="KW-0812">Transmembrane</keyword>
<evidence type="ECO:0000256" key="9">
    <source>
        <dbReference type="ARBA" id="ARBA00022737"/>
    </source>
</evidence>
<evidence type="ECO:0000259" key="33">
    <source>
        <dbReference type="PROSITE" id="PS51004"/>
    </source>
</evidence>
<dbReference type="InterPro" id="IPR002909">
    <property type="entry name" value="IPT_dom"/>
</dbReference>
<dbReference type="SMART" id="SM00219">
    <property type="entry name" value="TyrKc"/>
    <property type="match status" value="1"/>
</dbReference>
<dbReference type="Pfam" id="PF07714">
    <property type="entry name" value="PK_Tyr_Ser-Thr"/>
    <property type="match status" value="1"/>
</dbReference>
<evidence type="ECO:0000256" key="23">
    <source>
        <dbReference type="ARBA" id="ARBA00033136"/>
    </source>
</evidence>
<feature type="chain" id="PRO_5035316741" description="Hepatocyte growth factor receptor" evidence="31">
    <location>
        <begin position="24"/>
        <end position="1375"/>
    </location>
</feature>
<dbReference type="OrthoDB" id="9985181at2759"/>
<dbReference type="Pfam" id="PF01833">
    <property type="entry name" value="TIG"/>
    <property type="match status" value="3"/>
</dbReference>
<keyword evidence="13" id="KW-0832">Ubl conjugation</keyword>
<dbReference type="CDD" id="cd05058">
    <property type="entry name" value="PTKc_Met_Ron"/>
    <property type="match status" value="1"/>
</dbReference>
<gene>
    <name evidence="34" type="ORF">GDO78_005846</name>
</gene>
<evidence type="ECO:0000256" key="12">
    <source>
        <dbReference type="ARBA" id="ARBA00022840"/>
    </source>
</evidence>
<dbReference type="InterPro" id="IPR017441">
    <property type="entry name" value="Protein_kinase_ATP_BS"/>
</dbReference>
<keyword evidence="16" id="KW-0829">Tyrosine-protein kinase</keyword>
<dbReference type="GO" id="GO:0017154">
    <property type="term" value="F:semaphorin receptor activity"/>
    <property type="evidence" value="ECO:0007669"/>
    <property type="project" value="InterPro"/>
</dbReference>
<evidence type="ECO:0000256" key="3">
    <source>
        <dbReference type="ARBA" id="ARBA00011902"/>
    </source>
</evidence>
<keyword evidence="18" id="KW-0675">Receptor</keyword>
<dbReference type="InterPro" id="IPR011009">
    <property type="entry name" value="Kinase-like_dom_sf"/>
</dbReference>
<evidence type="ECO:0000256" key="4">
    <source>
        <dbReference type="ARBA" id="ARBA00019839"/>
    </source>
</evidence>
<dbReference type="InterPro" id="IPR015943">
    <property type="entry name" value="WD40/YVTN_repeat-like_dom_sf"/>
</dbReference>
<dbReference type="FunFam" id="1.10.510.10:FF:000093">
    <property type="entry name" value="Hepatocyte growth factor receptor"/>
    <property type="match status" value="1"/>
</dbReference>
<dbReference type="SMART" id="SM00630">
    <property type="entry name" value="Sema"/>
    <property type="match status" value="1"/>
</dbReference>
<evidence type="ECO:0000256" key="6">
    <source>
        <dbReference type="ARBA" id="ARBA00022679"/>
    </source>
</evidence>
<dbReference type="PANTHER" id="PTHR22625:SF61">
    <property type="entry name" value="HEPATOCYTE GROWTH FACTOR RECEPTOR"/>
    <property type="match status" value="1"/>
</dbReference>
<dbReference type="InterPro" id="IPR031148">
    <property type="entry name" value="Plexin"/>
</dbReference>
<feature type="domain" description="Sema" evidence="33">
    <location>
        <begin position="26"/>
        <end position="512"/>
    </location>
</feature>
<name>A0A8J6FMA4_ELECQ</name>
<dbReference type="FunFam" id="2.60.40.10:FF:000400">
    <property type="entry name" value="Hepatocyte growth factor receptor"/>
    <property type="match status" value="1"/>
</dbReference>
<comment type="caution">
    <text evidence="34">The sequence shown here is derived from an EMBL/GenBank/DDBJ whole genome shotgun (WGS) entry which is preliminary data.</text>
</comment>
<dbReference type="InterPro" id="IPR020635">
    <property type="entry name" value="Tyr_kinase_cat_dom"/>
</dbReference>
<dbReference type="SMART" id="SM00423">
    <property type="entry name" value="PSI"/>
    <property type="match status" value="1"/>
</dbReference>
<dbReference type="InterPro" id="IPR014756">
    <property type="entry name" value="Ig_E-set"/>
</dbReference>
<evidence type="ECO:0000256" key="19">
    <source>
        <dbReference type="ARBA" id="ARBA00023180"/>
    </source>
</evidence>
<dbReference type="CDD" id="cd00603">
    <property type="entry name" value="IPT_PCSR"/>
    <property type="match status" value="1"/>
</dbReference>
<dbReference type="PIRSF" id="PIRSF000617">
    <property type="entry name" value="TyrPK_HGF-R"/>
    <property type="match status" value="1"/>
</dbReference>
<feature type="disulfide bond" evidence="26">
    <location>
        <begin position="538"/>
        <end position="548"/>
    </location>
</feature>
<evidence type="ECO:0000256" key="2">
    <source>
        <dbReference type="ARBA" id="ARBA00010297"/>
    </source>
</evidence>
<dbReference type="Pfam" id="PF01403">
    <property type="entry name" value="Sema"/>
    <property type="match status" value="1"/>
</dbReference>
<keyword evidence="12 25" id="KW-0067">ATP-binding</keyword>
<evidence type="ECO:0000259" key="32">
    <source>
        <dbReference type="PROSITE" id="PS50011"/>
    </source>
</evidence>
<dbReference type="Gene3D" id="1.10.510.10">
    <property type="entry name" value="Transferase(Phosphotransferase) domain 1"/>
    <property type="match status" value="1"/>
</dbReference>
<evidence type="ECO:0000256" key="22">
    <source>
        <dbReference type="ARBA" id="ARBA00033117"/>
    </source>
</evidence>
<evidence type="ECO:0000256" key="7">
    <source>
        <dbReference type="ARBA" id="ARBA00022692"/>
    </source>
</evidence>
<evidence type="ECO:0000256" key="28">
    <source>
        <dbReference type="PROSITE-ProRule" id="PRU00352"/>
    </source>
</evidence>
<evidence type="ECO:0000256" key="14">
    <source>
        <dbReference type="ARBA" id="ARBA00022989"/>
    </source>
</evidence>
<reference evidence="34" key="1">
    <citation type="thesis" date="2020" institute="ProQuest LLC" country="789 East Eisenhower Parkway, Ann Arbor, MI, USA">
        <title>Comparative Genomics and Chromosome Evolution.</title>
        <authorList>
            <person name="Mudd A.B."/>
        </authorList>
    </citation>
    <scope>NUCLEOTIDE SEQUENCE</scope>
    <source>
        <strain evidence="34">HN-11 Male</strain>
        <tissue evidence="34">Kidney and liver</tissue>
    </source>
</reference>
<feature type="modified residue" description="Phosphotyrosine; by autocatalysis" evidence="27">
    <location>
        <position position="1228"/>
    </location>
</feature>
<dbReference type="InterPro" id="IPR002165">
    <property type="entry name" value="Plexin_repeat"/>
</dbReference>
<feature type="modified residue" description="Phosphotyrosine; by autocatalysis" evidence="27">
    <location>
        <position position="1343"/>
    </location>
</feature>
<dbReference type="EC" id="2.7.10.1" evidence="3"/>
<dbReference type="PROSITE" id="PS50011">
    <property type="entry name" value="PROTEIN_KINASE_DOM"/>
    <property type="match status" value="1"/>
</dbReference>
<evidence type="ECO:0000256" key="24">
    <source>
        <dbReference type="PIRSR" id="PIRSR000617-1"/>
    </source>
</evidence>
<dbReference type="SUPFAM" id="SSF103575">
    <property type="entry name" value="Plexin repeat"/>
    <property type="match status" value="1"/>
</dbReference>
<comment type="similarity">
    <text evidence="2">Belongs to the plexin family.</text>
</comment>
<dbReference type="PROSITE" id="PS00107">
    <property type="entry name" value="PROTEIN_KINASE_ATP"/>
    <property type="match status" value="1"/>
</dbReference>
<evidence type="ECO:0000256" key="20">
    <source>
        <dbReference type="ARBA" id="ARBA00030820"/>
    </source>
</evidence>
<dbReference type="InterPro" id="IPR013783">
    <property type="entry name" value="Ig-like_fold"/>
</dbReference>
<proteinExistence type="inferred from homology"/>
<dbReference type="GO" id="GO:0030334">
    <property type="term" value="P:regulation of cell migration"/>
    <property type="evidence" value="ECO:0007669"/>
    <property type="project" value="TreeGrafter"/>
</dbReference>
<keyword evidence="8 31" id="KW-0732">Signal</keyword>
<protein>
    <recommendedName>
        <fullName evidence="4">Hepatocyte growth factor receptor</fullName>
        <ecNumber evidence="3">2.7.10.1</ecNumber>
    </recommendedName>
    <alternativeName>
        <fullName evidence="23">HGF/SF receptor</fullName>
    </alternativeName>
    <alternativeName>
        <fullName evidence="22">Proto-oncogene c-Met</fullName>
    </alternativeName>
    <alternativeName>
        <fullName evidence="20">Scatter factor receptor</fullName>
    </alternativeName>
    <alternativeName>
        <fullName evidence="21">Tyrosine-protein kinase Met</fullName>
    </alternativeName>
</protein>
<evidence type="ECO:0000256" key="31">
    <source>
        <dbReference type="SAM" id="SignalP"/>
    </source>
</evidence>
<evidence type="ECO:0000256" key="1">
    <source>
        <dbReference type="ARBA" id="ARBA00004479"/>
    </source>
</evidence>
<dbReference type="GO" id="GO:0048468">
    <property type="term" value="P:cell development"/>
    <property type="evidence" value="ECO:0007669"/>
    <property type="project" value="UniProtKB-ARBA"/>
</dbReference>
<evidence type="ECO:0000256" key="25">
    <source>
        <dbReference type="PIRSR" id="PIRSR000617-2"/>
    </source>
</evidence>
<dbReference type="GO" id="GO:0002116">
    <property type="term" value="C:semaphorin receptor complex"/>
    <property type="evidence" value="ECO:0007669"/>
    <property type="project" value="TreeGrafter"/>
</dbReference>
<dbReference type="Gene3D" id="3.30.200.20">
    <property type="entry name" value="Phosphorylase Kinase, domain 1"/>
    <property type="match status" value="1"/>
</dbReference>
<evidence type="ECO:0000256" key="15">
    <source>
        <dbReference type="ARBA" id="ARBA00023136"/>
    </source>
</evidence>
<keyword evidence="9" id="KW-0677">Repeat</keyword>
<dbReference type="InterPro" id="IPR016244">
    <property type="entry name" value="Tyr_kinase_HGF/MSP_rcpt"/>
</dbReference>
<dbReference type="InterPro" id="IPR000719">
    <property type="entry name" value="Prot_kinase_dom"/>
</dbReference>
<dbReference type="EMBL" id="WNTK01000002">
    <property type="protein sequence ID" value="KAG9490179.1"/>
    <property type="molecule type" value="Genomic_DNA"/>
</dbReference>
<keyword evidence="5" id="KW-0597">Phosphoprotein</keyword>
<evidence type="ECO:0000256" key="5">
    <source>
        <dbReference type="ARBA" id="ARBA00022553"/>
    </source>
</evidence>
<feature type="binding site" evidence="25 29">
    <location>
        <position position="1104"/>
    </location>
    <ligand>
        <name>ATP</name>
        <dbReference type="ChEBI" id="CHEBI:30616"/>
    </ligand>
</feature>
<dbReference type="PRINTS" id="PR00109">
    <property type="entry name" value="TYRKINASE"/>
</dbReference>
<dbReference type="GO" id="GO:0005524">
    <property type="term" value="F:ATP binding"/>
    <property type="evidence" value="ECO:0007669"/>
    <property type="project" value="UniProtKB-UniRule"/>
</dbReference>
<dbReference type="InterPro" id="IPR016201">
    <property type="entry name" value="PSI"/>
</dbReference>
<dbReference type="GO" id="GO:0004714">
    <property type="term" value="F:transmembrane receptor protein tyrosine kinase activity"/>
    <property type="evidence" value="ECO:0007669"/>
    <property type="project" value="UniProtKB-EC"/>
</dbReference>
<dbReference type="Gene3D" id="2.130.10.10">
    <property type="entry name" value="YVTN repeat-like/Quinoprotein amine dehydrogenase"/>
    <property type="match status" value="1"/>
</dbReference>
<dbReference type="GO" id="GO:0048513">
    <property type="term" value="P:animal organ development"/>
    <property type="evidence" value="ECO:0007669"/>
    <property type="project" value="UniProtKB-ARBA"/>
</dbReference>
<keyword evidence="10 25" id="KW-0547">Nucleotide-binding</keyword>
<dbReference type="Proteomes" id="UP000770717">
    <property type="component" value="Unassembled WGS sequence"/>
</dbReference>
<evidence type="ECO:0000313" key="35">
    <source>
        <dbReference type="Proteomes" id="UP000770717"/>
    </source>
</evidence>
<feature type="domain" description="Protein kinase" evidence="32">
    <location>
        <begin position="1072"/>
        <end position="1339"/>
    </location>
</feature>
<feature type="binding site" evidence="25">
    <location>
        <begin position="1078"/>
        <end position="1086"/>
    </location>
    <ligand>
        <name>ATP</name>
        <dbReference type="ChEBI" id="CHEBI:30616"/>
    </ligand>
</feature>
<organism evidence="34 35">
    <name type="scientific">Eleutherodactylus coqui</name>
    <name type="common">Puerto Rican coqui</name>
    <dbReference type="NCBI Taxonomy" id="57060"/>
    <lineage>
        <taxon>Eukaryota</taxon>
        <taxon>Metazoa</taxon>
        <taxon>Chordata</taxon>
        <taxon>Craniata</taxon>
        <taxon>Vertebrata</taxon>
        <taxon>Euteleostomi</taxon>
        <taxon>Amphibia</taxon>
        <taxon>Batrachia</taxon>
        <taxon>Anura</taxon>
        <taxon>Neobatrachia</taxon>
        <taxon>Hyloidea</taxon>
        <taxon>Eleutherodactylidae</taxon>
        <taxon>Eleutherodactylinae</taxon>
        <taxon>Eleutherodactylus</taxon>
        <taxon>Eleutherodactylus</taxon>
    </lineage>
</organism>
<dbReference type="SMART" id="SM00429">
    <property type="entry name" value="IPT"/>
    <property type="match status" value="4"/>
</dbReference>
<evidence type="ECO:0000313" key="34">
    <source>
        <dbReference type="EMBL" id="KAG9490179.1"/>
    </source>
</evidence>
<feature type="disulfide bond" evidence="26">
    <location>
        <begin position="295"/>
        <end position="360"/>
    </location>
</feature>
<feature type="disulfide bond" evidence="26">
    <location>
        <begin position="517"/>
        <end position="535"/>
    </location>
</feature>
<feature type="disulfide bond" evidence="26">
    <location>
        <begin position="97"/>
        <end position="100"/>
    </location>
</feature>
<evidence type="ECO:0000256" key="13">
    <source>
        <dbReference type="ARBA" id="ARBA00022843"/>
    </source>
</evidence>
<feature type="active site" description="Proton acceptor" evidence="24">
    <location>
        <position position="1198"/>
    </location>
</feature>
<feature type="binding site" evidence="25">
    <location>
        <position position="1202"/>
    </location>
    <ligand>
        <name>ATP</name>
        <dbReference type="ChEBI" id="CHEBI:30616"/>
    </ligand>
</feature>
<feature type="disulfide bond" evidence="26">
    <location>
        <begin position="526"/>
        <end position="542"/>
    </location>
</feature>
<dbReference type="FunFam" id="2.130.10.10:FF:000088">
    <property type="entry name" value="Hepatocyte growth factor receptor"/>
    <property type="match status" value="1"/>
</dbReference>
<dbReference type="SUPFAM" id="SSF101912">
    <property type="entry name" value="Sema domain"/>
    <property type="match status" value="1"/>
</dbReference>
<evidence type="ECO:0000256" key="29">
    <source>
        <dbReference type="PROSITE-ProRule" id="PRU10141"/>
    </source>
</evidence>
<dbReference type="PROSITE" id="PS51004">
    <property type="entry name" value="SEMA"/>
    <property type="match status" value="1"/>
</dbReference>
<dbReference type="PANTHER" id="PTHR22625">
    <property type="entry name" value="PLEXIN"/>
    <property type="match status" value="1"/>
</dbReference>
<feature type="disulfide bond" evidence="26">
    <location>
        <begin position="523"/>
        <end position="558"/>
    </location>
</feature>
<feature type="disulfide bond" evidence="26">
    <location>
        <begin position="132"/>
        <end position="140"/>
    </location>
</feature>
<dbReference type="PROSITE" id="PS00109">
    <property type="entry name" value="PROTEIN_KINASE_TYR"/>
    <property type="match status" value="1"/>
</dbReference>
<feature type="modified residue" description="Phosphotyrosine; by autocatalysis" evidence="27">
    <location>
        <position position="1350"/>
    </location>
</feature>
<dbReference type="FunFam" id="2.60.40.10:FF:000213">
    <property type="entry name" value="Hepatocyte growth factor receptor"/>
    <property type="match status" value="1"/>
</dbReference>
<keyword evidence="15 30" id="KW-0472">Membrane</keyword>
<evidence type="ECO:0000256" key="11">
    <source>
        <dbReference type="ARBA" id="ARBA00022777"/>
    </source>
</evidence>
<dbReference type="GO" id="GO:0005886">
    <property type="term" value="C:plasma membrane"/>
    <property type="evidence" value="ECO:0007669"/>
    <property type="project" value="TreeGrafter"/>
</dbReference>
<evidence type="ECO:0000256" key="26">
    <source>
        <dbReference type="PIRSR" id="PIRSR000617-3"/>
    </source>
</evidence>
<dbReference type="InterPro" id="IPR001627">
    <property type="entry name" value="Semap_dom"/>
</dbReference>
<comment type="subcellular location">
    <subcellularLocation>
        <location evidence="1">Membrane</location>
        <topology evidence="1">Single-pass type I membrane protein</topology>
    </subcellularLocation>
</comment>
<accession>A0A8J6FMA4</accession>
<feature type="modified residue" description="Phosphotyrosine; by autocatalysis" evidence="27">
    <location>
        <position position="1229"/>
    </location>
</feature>
<evidence type="ECO:0000256" key="16">
    <source>
        <dbReference type="ARBA" id="ARBA00023137"/>
    </source>
</evidence>
<evidence type="ECO:0000256" key="30">
    <source>
        <dbReference type="SAM" id="Phobius"/>
    </source>
</evidence>